<evidence type="ECO:0000259" key="1">
    <source>
        <dbReference type="Pfam" id="PF00346"/>
    </source>
</evidence>
<accession>B3TC54</accession>
<dbReference type="InterPro" id="IPR001135">
    <property type="entry name" value="NADH_Q_OxRdtase_suD"/>
</dbReference>
<dbReference type="EMBL" id="EU016667">
    <property type="protein sequence ID" value="ABZ10163.1"/>
    <property type="molecule type" value="Genomic_DNA"/>
</dbReference>
<sequence>MTEGLVTLNWGPQHPVTGHFRMIMTIDGDLCVGAEPTIGYTHRGIEKLLENRQFLVGIPMIERFNMTDTAPMSLSYTKAVESLMDFEAPPRAQYLRTIISEICRLSSHLYNLALYTVALGMYTPFMWAIGDREHFLKLGEILSGVRLAYNYPIPGGVYKDMPPDFPHQATKTIKYFRNRLLKDYKKFIYDTTAVKSRGEDVGIMSKEEALKWGVTGPVLRASGVKKDMRKVEPYGAYNEVDFDVITKNEGDSHARMLVRYEEMEQSLNILEQCIKDIPAGDYFTKVRPAVPAGETFTRVEAARGEVGVYLFNKETRNMPYRTKFSNPSFKNGYVLPKLFVGSVIADCAAIYHSIDVWALEMDR</sequence>
<dbReference type="PANTHER" id="PTHR11993">
    <property type="entry name" value="NADH-UBIQUINONE OXIDOREDUCTASE 49 KDA SUBUNIT"/>
    <property type="match status" value="1"/>
</dbReference>
<feature type="domain" description="NADH-quinone oxidoreductase subunit D" evidence="1">
    <location>
        <begin position="288"/>
        <end position="363"/>
    </location>
</feature>
<proteinExistence type="predicted"/>
<dbReference type="GO" id="GO:0048038">
    <property type="term" value="F:quinone binding"/>
    <property type="evidence" value="ECO:0007669"/>
    <property type="project" value="InterPro"/>
</dbReference>
<dbReference type="PANTHER" id="PTHR11993:SF10">
    <property type="entry name" value="NADH DEHYDROGENASE [UBIQUINONE] IRON-SULFUR PROTEIN 2, MITOCHONDRIAL"/>
    <property type="match status" value="1"/>
</dbReference>
<gene>
    <name evidence="2" type="ORF">ALOHA_HF4000APKG10H11ctg1g24</name>
</gene>
<dbReference type="InterPro" id="IPR022885">
    <property type="entry name" value="NDH1_su_D/H"/>
</dbReference>
<dbReference type="GO" id="GO:0051287">
    <property type="term" value="F:NAD binding"/>
    <property type="evidence" value="ECO:0007669"/>
    <property type="project" value="InterPro"/>
</dbReference>
<dbReference type="InterPro" id="IPR029014">
    <property type="entry name" value="NiFe-Hase_large"/>
</dbReference>
<dbReference type="GO" id="GO:0016651">
    <property type="term" value="F:oxidoreductase activity, acting on NAD(P)H"/>
    <property type="evidence" value="ECO:0007669"/>
    <property type="project" value="InterPro"/>
</dbReference>
<protein>
    <submittedName>
        <fullName evidence="2">Putative Respiratory-chain NADH dehydrogenase, 49 Kd subunit</fullName>
    </submittedName>
</protein>
<dbReference type="SUPFAM" id="SSF56762">
    <property type="entry name" value="HydB/Nqo4-like"/>
    <property type="match status" value="1"/>
</dbReference>
<feature type="domain" description="NADH-quinone oxidoreductase subunit D" evidence="1">
    <location>
        <begin position="119"/>
        <end position="285"/>
    </location>
</feature>
<dbReference type="AlphaFoldDB" id="B3TC54"/>
<dbReference type="Gene3D" id="1.10.645.10">
    <property type="entry name" value="Cytochrome-c3 Hydrogenase, chain B"/>
    <property type="match status" value="1"/>
</dbReference>
<evidence type="ECO:0000313" key="2">
    <source>
        <dbReference type="EMBL" id="ABZ10163.1"/>
    </source>
</evidence>
<name>B3TC54_9ZZZZ</name>
<dbReference type="Pfam" id="PF00346">
    <property type="entry name" value="Complex1_49kDa"/>
    <property type="match status" value="2"/>
</dbReference>
<organism evidence="2">
    <name type="scientific">uncultured marine microorganism HF4000_APKG10H11</name>
    <dbReference type="NCBI Taxonomy" id="455559"/>
    <lineage>
        <taxon>unclassified sequences</taxon>
        <taxon>environmental samples</taxon>
    </lineage>
</organism>
<reference evidence="2" key="1">
    <citation type="journal article" date="2008" name="ISME J.">
        <title>Genomic patterns of recombination, clonal divergence and environment in marine microbial populations.</title>
        <authorList>
            <person name="Konstantinidis K.T."/>
            <person name="Delong E.F."/>
        </authorList>
    </citation>
    <scope>NUCLEOTIDE SEQUENCE</scope>
</reference>